<sequence>MQGEDFVGYLPESVRWGTDSRTIYFSWNPDGDTLRSDYRIRVGENRPVKVTDEELKAMPGRGSYNTDRDQMVYSRNGDLYWMETGTGKTRQLTNTVGYESSPEFSGDDQFIVYESDNNLFTWEIATGEITQLTNFIKGNKRSSRSSEGQKKWLEDQQMELFDVLRERKAVSDARRKRREQLEPDRPVEIYYGSKRIGGMTASPDLRYVAYRLTTTVDDKISEMPQYVTESGYAEMARTRPKVGDIQDSYDSYLYDRQRDTFYTIKTGEIPGIKEKPAYLFEYHEGEEEFEREYKNDRDVIVAGPYFSDNGQAVVVIRSLDNKDRWIMQLDLETGSLKLLDRQRDEAWVGGPGISGWNFSGGTIGWLPDNEHIYFQSEATGFSHLYLLNVKTGDKKALTNGKFEIISAQLSNDGSTFYIVSNAESPHEHHFYHLPAMGGKMQKITQSKGGHEVDISPDEKYLAIRFSTSNQPWELYVMENKAGAEMTRLTESTTEAFGTYDWRKPEIVRFRAADGAQVPARIYRPENPTPDGPAVIFVHGAGYLQNVHEWWSSYFREYMFHNILVDNGYTVLDIDYRASDGYGRDWRTAIYRHMGGKDLSDQVDGAKYLVDEWDVDADRIGIYGGSYGGFITLMALFNNPGTFKSGAALRSVTDWAHYNHGYTANILNTPTTDSIAYQRSSPINFAEGLEDQLLILHGMVDSNVQFQDVVRLAQRLIELGKDNWEFAVFPLESHGFVEPSSWTDEYKRIFRLFQETLK</sequence>
<dbReference type="Gene3D" id="3.40.50.1820">
    <property type="entry name" value="alpha/beta hydrolase"/>
    <property type="match status" value="1"/>
</dbReference>
<dbReference type="GO" id="GO:0006508">
    <property type="term" value="P:proteolysis"/>
    <property type="evidence" value="ECO:0007669"/>
    <property type="project" value="InterPro"/>
</dbReference>
<dbReference type="PANTHER" id="PTHR11731">
    <property type="entry name" value="PROTEASE FAMILY S9B,C DIPEPTIDYL-PEPTIDASE IV-RELATED"/>
    <property type="match status" value="1"/>
</dbReference>
<keyword evidence="4" id="KW-1185">Reference proteome</keyword>
<dbReference type="Pfam" id="PF00930">
    <property type="entry name" value="DPPIV_N"/>
    <property type="match status" value="2"/>
</dbReference>
<organism evidence="3 4">
    <name type="scientific">Flavilitoribacter nigricans (strain ATCC 23147 / DSM 23189 / NBRC 102662 / NCIMB 1420 / SS-2)</name>
    <name type="common">Lewinella nigricans</name>
    <dbReference type="NCBI Taxonomy" id="1122177"/>
    <lineage>
        <taxon>Bacteria</taxon>
        <taxon>Pseudomonadati</taxon>
        <taxon>Bacteroidota</taxon>
        <taxon>Saprospiria</taxon>
        <taxon>Saprospirales</taxon>
        <taxon>Lewinellaceae</taxon>
        <taxon>Flavilitoribacter</taxon>
    </lineage>
</organism>
<dbReference type="Gene3D" id="2.140.10.30">
    <property type="entry name" value="Dipeptidylpeptidase IV, N-terminal domain"/>
    <property type="match status" value="2"/>
</dbReference>
<dbReference type="Proteomes" id="UP000223913">
    <property type="component" value="Unassembled WGS sequence"/>
</dbReference>
<dbReference type="InterPro" id="IPR001375">
    <property type="entry name" value="Peptidase_S9_cat"/>
</dbReference>
<dbReference type="SUPFAM" id="SSF53474">
    <property type="entry name" value="alpha/beta-Hydrolases"/>
    <property type="match status" value="1"/>
</dbReference>
<proteinExistence type="predicted"/>
<evidence type="ECO:0000259" key="2">
    <source>
        <dbReference type="Pfam" id="PF00930"/>
    </source>
</evidence>
<dbReference type="EMBL" id="PDUD01000045">
    <property type="protein sequence ID" value="PHN02094.1"/>
    <property type="molecule type" value="Genomic_DNA"/>
</dbReference>
<dbReference type="AlphaFoldDB" id="A0A2D0N0Q4"/>
<dbReference type="InterPro" id="IPR029058">
    <property type="entry name" value="AB_hydrolase_fold"/>
</dbReference>
<evidence type="ECO:0000313" key="3">
    <source>
        <dbReference type="EMBL" id="PHN02094.1"/>
    </source>
</evidence>
<comment type="caution">
    <text evidence="3">The sequence shown here is derived from an EMBL/GenBank/DDBJ whole genome shotgun (WGS) entry which is preliminary data.</text>
</comment>
<feature type="domain" description="Dipeptidylpeptidase IV N-terminal" evidence="2">
    <location>
        <begin position="71"/>
        <end position="152"/>
    </location>
</feature>
<evidence type="ECO:0000259" key="1">
    <source>
        <dbReference type="Pfam" id="PF00326"/>
    </source>
</evidence>
<evidence type="ECO:0000313" key="4">
    <source>
        <dbReference type="Proteomes" id="UP000223913"/>
    </source>
</evidence>
<dbReference type="InterPro" id="IPR050278">
    <property type="entry name" value="Serine_Prot_S9B/DPPIV"/>
</dbReference>
<reference evidence="3 4" key="1">
    <citation type="submission" date="2017-10" db="EMBL/GenBank/DDBJ databases">
        <title>The draft genome sequence of Lewinella nigricans NBRC 102662.</title>
        <authorList>
            <person name="Wang K."/>
        </authorList>
    </citation>
    <scope>NUCLEOTIDE SEQUENCE [LARGE SCALE GENOMIC DNA]</scope>
    <source>
        <strain evidence="3 4">NBRC 102662</strain>
    </source>
</reference>
<dbReference type="PANTHER" id="PTHR11731:SF193">
    <property type="entry name" value="DIPEPTIDYL PEPTIDASE 9"/>
    <property type="match status" value="1"/>
</dbReference>
<dbReference type="GO" id="GO:0008236">
    <property type="term" value="F:serine-type peptidase activity"/>
    <property type="evidence" value="ECO:0007669"/>
    <property type="project" value="InterPro"/>
</dbReference>
<dbReference type="InterPro" id="IPR002469">
    <property type="entry name" value="Peptidase_S9B_N"/>
</dbReference>
<gene>
    <name evidence="3" type="ORF">CRP01_33975</name>
</gene>
<feature type="domain" description="Peptidase S9 prolyl oligopeptidase catalytic" evidence="1">
    <location>
        <begin position="562"/>
        <end position="757"/>
    </location>
</feature>
<feature type="domain" description="Dipeptidylpeptidase IV N-terminal" evidence="2">
    <location>
        <begin position="301"/>
        <end position="472"/>
    </location>
</feature>
<dbReference type="Pfam" id="PF00326">
    <property type="entry name" value="Peptidase_S9"/>
    <property type="match status" value="1"/>
</dbReference>
<protein>
    <submittedName>
        <fullName evidence="3">S9 family peptidase</fullName>
    </submittedName>
</protein>
<name>A0A2D0N0Q4_FLAN2</name>
<accession>A0A2D0N0Q4</accession>
<dbReference type="SUPFAM" id="SSF82171">
    <property type="entry name" value="DPP6 N-terminal domain-like"/>
    <property type="match status" value="1"/>
</dbReference>
<dbReference type="OrthoDB" id="9812921at2"/>
<dbReference type="GO" id="GO:0008239">
    <property type="term" value="F:dipeptidyl-peptidase activity"/>
    <property type="evidence" value="ECO:0007669"/>
    <property type="project" value="TreeGrafter"/>
</dbReference>